<evidence type="ECO:0000313" key="2">
    <source>
        <dbReference type="EMBL" id="KAF2396777.1"/>
    </source>
</evidence>
<name>A0A6G1HLR6_9PEZI</name>
<organism evidence="2 3">
    <name type="scientific">Trichodelitschia bisporula</name>
    <dbReference type="NCBI Taxonomy" id="703511"/>
    <lineage>
        <taxon>Eukaryota</taxon>
        <taxon>Fungi</taxon>
        <taxon>Dikarya</taxon>
        <taxon>Ascomycota</taxon>
        <taxon>Pezizomycotina</taxon>
        <taxon>Dothideomycetes</taxon>
        <taxon>Dothideomycetes incertae sedis</taxon>
        <taxon>Phaeotrichales</taxon>
        <taxon>Phaeotrichaceae</taxon>
        <taxon>Trichodelitschia</taxon>
    </lineage>
</organism>
<evidence type="ECO:0008006" key="4">
    <source>
        <dbReference type="Google" id="ProtNLM"/>
    </source>
</evidence>
<evidence type="ECO:0000256" key="1">
    <source>
        <dbReference type="SAM" id="MobiDB-lite"/>
    </source>
</evidence>
<proteinExistence type="predicted"/>
<dbReference type="PANTHER" id="PTHR28042:SF1">
    <property type="entry name" value="E3 UBIQUITIN-PROTEIN LIGASE COMPLEX SLX5-SLX8 SUBUNIT SLX5"/>
    <property type="match status" value="1"/>
</dbReference>
<dbReference type="AlphaFoldDB" id="A0A6G1HLR6"/>
<dbReference type="Proteomes" id="UP000799640">
    <property type="component" value="Unassembled WGS sequence"/>
</dbReference>
<gene>
    <name evidence="2" type="ORF">EJ06DRAFT_559433</name>
</gene>
<reference evidence="2" key="1">
    <citation type="journal article" date="2020" name="Stud. Mycol.">
        <title>101 Dothideomycetes genomes: a test case for predicting lifestyles and emergence of pathogens.</title>
        <authorList>
            <person name="Haridas S."/>
            <person name="Albert R."/>
            <person name="Binder M."/>
            <person name="Bloem J."/>
            <person name="Labutti K."/>
            <person name="Salamov A."/>
            <person name="Andreopoulos B."/>
            <person name="Baker S."/>
            <person name="Barry K."/>
            <person name="Bills G."/>
            <person name="Bluhm B."/>
            <person name="Cannon C."/>
            <person name="Castanera R."/>
            <person name="Culley D."/>
            <person name="Daum C."/>
            <person name="Ezra D."/>
            <person name="Gonzalez J."/>
            <person name="Henrissat B."/>
            <person name="Kuo A."/>
            <person name="Liang C."/>
            <person name="Lipzen A."/>
            <person name="Lutzoni F."/>
            <person name="Magnuson J."/>
            <person name="Mondo S."/>
            <person name="Nolan M."/>
            <person name="Ohm R."/>
            <person name="Pangilinan J."/>
            <person name="Park H.-J."/>
            <person name="Ramirez L."/>
            <person name="Alfaro M."/>
            <person name="Sun H."/>
            <person name="Tritt A."/>
            <person name="Yoshinaga Y."/>
            <person name="Zwiers L.-H."/>
            <person name="Turgeon B."/>
            <person name="Goodwin S."/>
            <person name="Spatafora J."/>
            <person name="Crous P."/>
            <person name="Grigoriev I."/>
        </authorList>
    </citation>
    <scope>NUCLEOTIDE SEQUENCE</scope>
    <source>
        <strain evidence="2">CBS 262.69</strain>
    </source>
</reference>
<dbReference type="InterPro" id="IPR038886">
    <property type="entry name" value="E3_SLX5/Rfp1"/>
</dbReference>
<feature type="region of interest" description="Disordered" evidence="1">
    <location>
        <begin position="1"/>
        <end position="102"/>
    </location>
</feature>
<accession>A0A6G1HLR6</accession>
<evidence type="ECO:0000313" key="3">
    <source>
        <dbReference type="Proteomes" id="UP000799640"/>
    </source>
</evidence>
<dbReference type="PANTHER" id="PTHR28042">
    <property type="entry name" value="E3 UBIQUITIN-PROTEIN LIGASE COMPLEX SLX5-SLX8 SUBUNIT SLX5"/>
    <property type="match status" value="1"/>
</dbReference>
<dbReference type="OrthoDB" id="2398441at2759"/>
<keyword evidence="3" id="KW-1185">Reference proteome</keyword>
<feature type="compositionally biased region" description="Polar residues" evidence="1">
    <location>
        <begin position="30"/>
        <end position="48"/>
    </location>
</feature>
<dbReference type="GO" id="GO:0004842">
    <property type="term" value="F:ubiquitin-protein transferase activity"/>
    <property type="evidence" value="ECO:0007669"/>
    <property type="project" value="TreeGrafter"/>
</dbReference>
<protein>
    <recommendedName>
        <fullName evidence="4">RING-type domain-containing protein</fullName>
    </recommendedName>
</protein>
<dbReference type="EMBL" id="ML996705">
    <property type="protein sequence ID" value="KAF2396777.1"/>
    <property type="molecule type" value="Genomic_DNA"/>
</dbReference>
<sequence>MERPEPRNSAQPAPVVIDLTEDNEDDVVVNTGTNAPRHVNPTSPTGLGSASRPPRFSREIIDLVSDDSPQGERPPVVPRPAAVPHPVITVDDAEEDNSPDVEFVRERRRTPVPTPLWVQTHRLAEGVNAHHIFRQILAQGFMRSDPDNFQFITPDMEYDSIGFPMRAPSTPAPTVTPSYIAPPKPPAGFTRSLEEDDILLCPNCDEELCTGETDIKRQVWIVKKCGHVYCGECTKSRAITRSKKSKEPQHVKPFKECVVEGCKTRVISRTSMIQIFL</sequence>
<dbReference type="GO" id="GO:0033768">
    <property type="term" value="C:SUMO-targeted ubiquitin ligase complex"/>
    <property type="evidence" value="ECO:0007669"/>
    <property type="project" value="TreeGrafter"/>
</dbReference>